<keyword evidence="2" id="KW-0255">Endonuclease</keyword>
<sequence>MFTVEEYVGLGEFEFGYSELQEGRLHISPSPSKRHMIGSGELFVQLRSQVPADLIAIQDLDVDLGLASEAEPGFSRRPDLVVARRSALKREGMLRASDVVVIVEIVSPGSKRTDRVVKRSEYSDVGIPHYWIVDLDEPVSLIACRLVDGGYVDDGEVVDEFRADAPFPVRVDLNALG</sequence>
<protein>
    <submittedName>
        <fullName evidence="2">Uma2 family endonuclease</fullName>
    </submittedName>
</protein>
<dbReference type="InterPro" id="IPR012296">
    <property type="entry name" value="Nuclease_put_TT1808"/>
</dbReference>
<dbReference type="PANTHER" id="PTHR34107">
    <property type="entry name" value="SLL0198 PROTEIN-RELATED"/>
    <property type="match status" value="1"/>
</dbReference>
<dbReference type="Pfam" id="PF05685">
    <property type="entry name" value="Uma2"/>
    <property type="match status" value="1"/>
</dbReference>
<proteinExistence type="predicted"/>
<organism evidence="2 3">
    <name type="scientific">Saccharothrix violaceirubra</name>
    <dbReference type="NCBI Taxonomy" id="413306"/>
    <lineage>
        <taxon>Bacteria</taxon>
        <taxon>Bacillati</taxon>
        <taxon>Actinomycetota</taxon>
        <taxon>Actinomycetes</taxon>
        <taxon>Pseudonocardiales</taxon>
        <taxon>Pseudonocardiaceae</taxon>
        <taxon>Saccharothrix</taxon>
    </lineage>
</organism>
<gene>
    <name evidence="2" type="ORF">F4559_006532</name>
</gene>
<dbReference type="Gene3D" id="3.90.1570.10">
    <property type="entry name" value="tt1808, chain A"/>
    <property type="match status" value="1"/>
</dbReference>
<feature type="domain" description="Putative restriction endonuclease" evidence="1">
    <location>
        <begin position="18"/>
        <end position="152"/>
    </location>
</feature>
<evidence type="ECO:0000313" key="3">
    <source>
        <dbReference type="Proteomes" id="UP000542674"/>
    </source>
</evidence>
<dbReference type="InterPro" id="IPR011335">
    <property type="entry name" value="Restrct_endonuc-II-like"/>
</dbReference>
<dbReference type="EMBL" id="JACHJS010000001">
    <property type="protein sequence ID" value="MBB4969173.1"/>
    <property type="molecule type" value="Genomic_DNA"/>
</dbReference>
<dbReference type="PANTHER" id="PTHR34107:SF2">
    <property type="entry name" value="SLL0888 PROTEIN"/>
    <property type="match status" value="1"/>
</dbReference>
<evidence type="ECO:0000259" key="1">
    <source>
        <dbReference type="Pfam" id="PF05685"/>
    </source>
</evidence>
<name>A0A7W7T9R7_9PSEU</name>
<comment type="caution">
    <text evidence="2">The sequence shown here is derived from an EMBL/GenBank/DDBJ whole genome shotgun (WGS) entry which is preliminary data.</text>
</comment>
<dbReference type="CDD" id="cd06260">
    <property type="entry name" value="DUF820-like"/>
    <property type="match status" value="1"/>
</dbReference>
<keyword evidence="2" id="KW-0540">Nuclease</keyword>
<dbReference type="InterPro" id="IPR008538">
    <property type="entry name" value="Uma2"/>
</dbReference>
<evidence type="ECO:0000313" key="2">
    <source>
        <dbReference type="EMBL" id="MBB4969173.1"/>
    </source>
</evidence>
<dbReference type="SUPFAM" id="SSF52980">
    <property type="entry name" value="Restriction endonuclease-like"/>
    <property type="match status" value="1"/>
</dbReference>
<keyword evidence="3" id="KW-1185">Reference proteome</keyword>
<dbReference type="AlphaFoldDB" id="A0A7W7T9R7"/>
<accession>A0A7W7T9R7</accession>
<dbReference type="GO" id="GO:0004519">
    <property type="term" value="F:endonuclease activity"/>
    <property type="evidence" value="ECO:0007669"/>
    <property type="project" value="UniProtKB-KW"/>
</dbReference>
<dbReference type="Proteomes" id="UP000542674">
    <property type="component" value="Unassembled WGS sequence"/>
</dbReference>
<reference evidence="2 3" key="1">
    <citation type="submission" date="2020-08" db="EMBL/GenBank/DDBJ databases">
        <title>Sequencing the genomes of 1000 actinobacteria strains.</title>
        <authorList>
            <person name="Klenk H.-P."/>
        </authorList>
    </citation>
    <scope>NUCLEOTIDE SEQUENCE [LARGE SCALE GENOMIC DNA]</scope>
    <source>
        <strain evidence="2 3">DSM 45084</strain>
    </source>
</reference>
<keyword evidence="2" id="KW-0378">Hydrolase</keyword>